<reference evidence="2 3" key="1">
    <citation type="submission" date="2019-04" db="EMBL/GenBank/DDBJ databases">
        <authorList>
            <person name="Liu Q."/>
            <person name="Xin Y.-H."/>
        </authorList>
    </citation>
    <scope>NUCLEOTIDE SEQUENCE [LARGE SCALE GENOMIC DNA]</scope>
    <source>
        <strain evidence="2 3">AM23</strain>
    </source>
</reference>
<dbReference type="AlphaFoldDB" id="A0A4S5E6B7"/>
<gene>
    <name evidence="2" type="ORF">E8P82_06785</name>
</gene>
<keyword evidence="1" id="KW-0472">Membrane</keyword>
<dbReference type="Proteomes" id="UP000305233">
    <property type="component" value="Unassembled WGS sequence"/>
</dbReference>
<accession>A0A4S5E6B7</accession>
<evidence type="ECO:0008006" key="4">
    <source>
        <dbReference type="Google" id="ProtNLM"/>
    </source>
</evidence>
<protein>
    <recommendedName>
        <fullName evidence="4">DUF916 domain-containing protein</fullName>
    </recommendedName>
</protein>
<organism evidence="2 3">
    <name type="scientific">Arthrobacter echini</name>
    <dbReference type="NCBI Taxonomy" id="1529066"/>
    <lineage>
        <taxon>Bacteria</taxon>
        <taxon>Bacillati</taxon>
        <taxon>Actinomycetota</taxon>
        <taxon>Actinomycetes</taxon>
        <taxon>Micrococcales</taxon>
        <taxon>Micrococcaceae</taxon>
        <taxon>Arthrobacter</taxon>
    </lineage>
</organism>
<sequence length="349" mass="36771">MKDRSLSAVLIVIMGLLVVLLGPTVPAVATETSDEAVTWSLRPAGENGSDGRSWVELELDPGASVTEYAQVQNFSDREVEFSLQSADGYFTDTGRFNMLDAGTPSTDAGLWIDITDSVVVPAGGEVTVPFTVTVPADASPGDHPAGVSASIFSSGTTDGGAAVGIESRVGFRVMTRVSGDFVPDLTAKVAARYSMSWNPFRPGTVNVDYALQNAGNIRLGISPEIIVEMVFGAGLTSVSAPKIAEIAPGEVSRASVEVNNIWPLAVLHVSIRAEGRPVLDAESTDPVQVQETVSVVAVPWPQLITLIIAAGIIVMFIVTRRRQRKAIAAQLEQARAEGRREASAPSADV</sequence>
<keyword evidence="3" id="KW-1185">Reference proteome</keyword>
<dbReference type="RefSeq" id="WP_136453727.1">
    <property type="nucleotide sequence ID" value="NZ_SSWH01000004.1"/>
</dbReference>
<keyword evidence="1" id="KW-0812">Transmembrane</keyword>
<evidence type="ECO:0000313" key="2">
    <source>
        <dbReference type="EMBL" id="THJ67136.1"/>
    </source>
</evidence>
<evidence type="ECO:0000256" key="1">
    <source>
        <dbReference type="SAM" id="Phobius"/>
    </source>
</evidence>
<dbReference type="OrthoDB" id="4336304at2"/>
<comment type="caution">
    <text evidence="2">The sequence shown here is derived from an EMBL/GenBank/DDBJ whole genome shotgun (WGS) entry which is preliminary data.</text>
</comment>
<feature type="transmembrane region" description="Helical" evidence="1">
    <location>
        <begin position="300"/>
        <end position="318"/>
    </location>
</feature>
<dbReference type="EMBL" id="SSWH01000004">
    <property type="protein sequence ID" value="THJ67136.1"/>
    <property type="molecule type" value="Genomic_DNA"/>
</dbReference>
<name>A0A4S5E6B7_9MICC</name>
<proteinExistence type="predicted"/>
<keyword evidence="1" id="KW-1133">Transmembrane helix</keyword>
<evidence type="ECO:0000313" key="3">
    <source>
        <dbReference type="Proteomes" id="UP000305233"/>
    </source>
</evidence>